<sequence>MPACPEHRHMDEVAFSAHVRALAVAIRDRVAERTARTVLKDAERAREAVRIAMGTDDVTARVPADEGYSLLDEDWRALVDAYRDDYRIDLLSFRSSDAAEAEAGLRDRHLGWIVARFTRGRRLPQPGRTAPPIRSLEEIAGTGPLIEVRRSEGGEIDVGLASERLGDGMLGAAVVADVGGVAAATTGWESETSTRFRDEFLPRIPTAAGNQINVLRAMRNLLGLHQGLLTRAREDVDRIAHDGLEAIESHDDCCPGGADTFPTGLGLTTGVTALADGVARLTGGGTGITLLGDGGGPLEGHVDDARRLTAAGVVGHELGGPTPEVIVEKIMTALDTTYRELDRGYTEIGVNGLGALAKLMADNPDLLRAPRPSTEEGTSAATPGEPSDAAA</sequence>
<protein>
    <submittedName>
        <fullName evidence="2">Uncharacterized protein</fullName>
    </submittedName>
</protein>
<gene>
    <name evidence="2" type="ORF">LX16_3158</name>
</gene>
<evidence type="ECO:0000313" key="3">
    <source>
        <dbReference type="Proteomes" id="UP000321617"/>
    </source>
</evidence>
<dbReference type="RefSeq" id="WP_147139496.1">
    <property type="nucleotide sequence ID" value="NZ_BAABIJ010000002.1"/>
</dbReference>
<dbReference type="OrthoDB" id="5194430at2"/>
<feature type="region of interest" description="Disordered" evidence="1">
    <location>
        <begin position="365"/>
        <end position="391"/>
    </location>
</feature>
<dbReference type="Proteomes" id="UP000321617">
    <property type="component" value="Unassembled WGS sequence"/>
</dbReference>
<evidence type="ECO:0000313" key="2">
    <source>
        <dbReference type="EMBL" id="TWJ12401.1"/>
    </source>
</evidence>
<keyword evidence="3" id="KW-1185">Reference proteome</keyword>
<accession>A0A562V3D9</accession>
<organism evidence="2 3">
    <name type="scientific">Stackebrandtia albiflava</name>
    <dbReference type="NCBI Taxonomy" id="406432"/>
    <lineage>
        <taxon>Bacteria</taxon>
        <taxon>Bacillati</taxon>
        <taxon>Actinomycetota</taxon>
        <taxon>Actinomycetes</taxon>
        <taxon>Glycomycetales</taxon>
        <taxon>Glycomycetaceae</taxon>
        <taxon>Stackebrandtia</taxon>
    </lineage>
</organism>
<dbReference type="AlphaFoldDB" id="A0A562V3D9"/>
<proteinExistence type="predicted"/>
<name>A0A562V3D9_9ACTN</name>
<dbReference type="EMBL" id="VLLL01000006">
    <property type="protein sequence ID" value="TWJ12401.1"/>
    <property type="molecule type" value="Genomic_DNA"/>
</dbReference>
<comment type="caution">
    <text evidence="2">The sequence shown here is derived from an EMBL/GenBank/DDBJ whole genome shotgun (WGS) entry which is preliminary data.</text>
</comment>
<reference evidence="2 3" key="1">
    <citation type="journal article" date="2013" name="Stand. Genomic Sci.">
        <title>Genomic Encyclopedia of Type Strains, Phase I: The one thousand microbial genomes (KMG-I) project.</title>
        <authorList>
            <person name="Kyrpides N.C."/>
            <person name="Woyke T."/>
            <person name="Eisen J.A."/>
            <person name="Garrity G."/>
            <person name="Lilburn T.G."/>
            <person name="Beck B.J."/>
            <person name="Whitman W.B."/>
            <person name="Hugenholtz P."/>
            <person name="Klenk H.P."/>
        </authorList>
    </citation>
    <scope>NUCLEOTIDE SEQUENCE [LARGE SCALE GENOMIC DNA]</scope>
    <source>
        <strain evidence="2 3">DSM 45044</strain>
    </source>
</reference>
<evidence type="ECO:0000256" key="1">
    <source>
        <dbReference type="SAM" id="MobiDB-lite"/>
    </source>
</evidence>